<dbReference type="GO" id="GO:0000139">
    <property type="term" value="C:Golgi membrane"/>
    <property type="evidence" value="ECO:0007669"/>
    <property type="project" value="UniProtKB-SubCell"/>
</dbReference>
<feature type="compositionally biased region" description="Basic and acidic residues" evidence="12">
    <location>
        <begin position="64"/>
        <end position="81"/>
    </location>
</feature>
<feature type="coiled-coil region" evidence="11">
    <location>
        <begin position="132"/>
        <end position="166"/>
    </location>
</feature>
<keyword evidence="4 10" id="KW-0813">Transport</keyword>
<feature type="region of interest" description="Disordered" evidence="12">
    <location>
        <begin position="1"/>
        <end position="23"/>
    </location>
</feature>
<dbReference type="GO" id="GO:0006891">
    <property type="term" value="P:intra-Golgi vesicle-mediated transport"/>
    <property type="evidence" value="ECO:0007669"/>
    <property type="project" value="UniProtKB-UniRule"/>
</dbReference>
<evidence type="ECO:0000259" key="13">
    <source>
        <dbReference type="Pfam" id="PF06419"/>
    </source>
</evidence>
<comment type="subunit">
    <text evidence="10">Component of the conserved oligomeric Golgi complex.</text>
</comment>
<name>A0AAD4LJJ1_9AGAM</name>
<dbReference type="InterPro" id="IPR048368">
    <property type="entry name" value="COG6_N"/>
</dbReference>
<dbReference type="GO" id="GO:0017119">
    <property type="term" value="C:Golgi transport complex"/>
    <property type="evidence" value="ECO:0007669"/>
    <property type="project" value="UniProtKB-UniRule"/>
</dbReference>
<organism evidence="15 16">
    <name type="scientific">Lactarius akahatsu</name>
    <dbReference type="NCBI Taxonomy" id="416441"/>
    <lineage>
        <taxon>Eukaryota</taxon>
        <taxon>Fungi</taxon>
        <taxon>Dikarya</taxon>
        <taxon>Basidiomycota</taxon>
        <taxon>Agaricomycotina</taxon>
        <taxon>Agaricomycetes</taxon>
        <taxon>Russulales</taxon>
        <taxon>Russulaceae</taxon>
        <taxon>Lactarius</taxon>
    </lineage>
</organism>
<evidence type="ECO:0000256" key="12">
    <source>
        <dbReference type="SAM" id="MobiDB-lite"/>
    </source>
</evidence>
<gene>
    <name evidence="15" type="ORF">EDB92DRAFT_1794624</name>
</gene>
<dbReference type="SMART" id="SM01087">
    <property type="entry name" value="COG6"/>
    <property type="match status" value="1"/>
</dbReference>
<evidence type="ECO:0000256" key="3">
    <source>
        <dbReference type="ARBA" id="ARBA00020973"/>
    </source>
</evidence>
<evidence type="ECO:0000313" key="16">
    <source>
        <dbReference type="Proteomes" id="UP001201163"/>
    </source>
</evidence>
<protein>
    <recommendedName>
        <fullName evidence="3 10">Conserved oligomeric Golgi complex subunit 6</fullName>
        <shortName evidence="10">COG complex subunit 6</shortName>
    </recommendedName>
    <alternativeName>
        <fullName evidence="8 10">Component of oligomeric Golgi complex 6</fullName>
    </alternativeName>
</protein>
<feature type="domain" description="Conserved oligomeric complex COG6 N-terminal" evidence="13">
    <location>
        <begin position="97"/>
        <end position="204"/>
    </location>
</feature>
<comment type="similarity">
    <text evidence="2 10">Belongs to the COG6 family.</text>
</comment>
<dbReference type="InterPro" id="IPR010490">
    <property type="entry name" value="COG6"/>
</dbReference>
<evidence type="ECO:0000256" key="11">
    <source>
        <dbReference type="SAM" id="Coils"/>
    </source>
</evidence>
<evidence type="ECO:0000256" key="4">
    <source>
        <dbReference type="ARBA" id="ARBA00022448"/>
    </source>
</evidence>
<evidence type="ECO:0000256" key="2">
    <source>
        <dbReference type="ARBA" id="ARBA00011023"/>
    </source>
</evidence>
<sequence>MQSPAAVADIIRRSQTASPSPLARNPVSLRLYKVLGATFDDEATREALSTLSDLYSPSESTLVAKKEDDVSHDEADEADREKVNGVPSFLRGALPGDTAAKARKHLRRDIESKLEEGSLRFLAAFGAVDQKLDALQAHITAMRARCEEAQTQLQSTDEACKSLLDRAGTLRDEQQEVKTRQSIVDLFLARFTLSDDEANALSSSNVPVGPTFFAAMDRAQAIRDDCRVLMIGEDSPSKAGLDIMAVTAAHLEKAYDKLVRWCSSEFRGMGRDASLEVPNELSEAARRLRSRPELLAEALTVLAQTRQAATLSSFMGALTTGSATGRAGARPIELHAHDALRYIGDMLAWVHQAIAAEREFLEALLGIDAGARMPGAVRAPAHAADEWLGELMDAAVAGLCGPLRARVLQTVRAQESALSAYKVARLLQFYALTMARTLGARALLATTLGETTAASYAVFFDAIAAQGRALLRVSLDTADASLTPPQAFLAHTQDLRAILALHTAEADDDAAAENEGATIERALDALVDPAVQMCVHAAEEKDAARRRNLPASTTTTGWDRPVFVLNCLTYLADTLAPHACAARKRAALHVQVEARVRELINEHYENVLRDSGLHDAVHACEHASPDEPLSLVPACAPAALRGALSAFAHWLASLDAVHAPRLAALTAPFLHARVHRAVQRRLGRAYAALCARVRDPRARYEAAATLLGAERPFGSAAALWQIFGINEEGGEDDYDEEDEDDDDEASDSAESSATHG</sequence>
<feature type="compositionally biased region" description="Acidic residues" evidence="12">
    <location>
        <begin position="728"/>
        <end position="747"/>
    </location>
</feature>
<keyword evidence="11" id="KW-0175">Coiled coil</keyword>
<feature type="region of interest" description="Disordered" evidence="12">
    <location>
        <begin position="62"/>
        <end position="81"/>
    </location>
</feature>
<dbReference type="PANTHER" id="PTHR21506">
    <property type="entry name" value="COMPONENT OF OLIGOMERIC GOLGI COMPLEX 6"/>
    <property type="match status" value="1"/>
</dbReference>
<evidence type="ECO:0000256" key="10">
    <source>
        <dbReference type="RuleBase" id="RU365075"/>
    </source>
</evidence>
<evidence type="ECO:0000313" key="15">
    <source>
        <dbReference type="EMBL" id="KAH8995471.1"/>
    </source>
</evidence>
<evidence type="ECO:0000256" key="6">
    <source>
        <dbReference type="ARBA" id="ARBA00023034"/>
    </source>
</evidence>
<comment type="function">
    <text evidence="10">Acts as component of the peripheral membrane COG complex that is involved in intra-Golgi protein trafficking. COG is located at the cis-Golgi, and regulates tethering of retrograde intra-Golgi vesicles and possibly a number of other membrane trafficking events.</text>
</comment>
<evidence type="ECO:0000256" key="1">
    <source>
        <dbReference type="ARBA" id="ARBA00004395"/>
    </source>
</evidence>
<comment type="caution">
    <text evidence="15">The sequence shown here is derived from an EMBL/GenBank/DDBJ whole genome shotgun (WGS) entry which is preliminary data.</text>
</comment>
<keyword evidence="7 10" id="KW-0472">Membrane</keyword>
<dbReference type="InterPro" id="IPR048369">
    <property type="entry name" value="COG6_C"/>
</dbReference>
<evidence type="ECO:0000259" key="14">
    <source>
        <dbReference type="Pfam" id="PF20653"/>
    </source>
</evidence>
<keyword evidence="5 10" id="KW-0653">Protein transport</keyword>
<dbReference type="PANTHER" id="PTHR21506:SF0">
    <property type="entry name" value="CONSERVED OLIGOMERIC GOLGI COMPLEX SUBUNIT 6"/>
    <property type="match status" value="1"/>
</dbReference>
<keyword evidence="16" id="KW-1185">Reference proteome</keyword>
<proteinExistence type="inferred from homology"/>
<keyword evidence="6 10" id="KW-0333">Golgi apparatus</keyword>
<accession>A0AAD4LJJ1</accession>
<feature type="region of interest" description="Disordered" evidence="12">
    <location>
        <begin position="728"/>
        <end position="756"/>
    </location>
</feature>
<evidence type="ECO:0000256" key="7">
    <source>
        <dbReference type="ARBA" id="ARBA00023136"/>
    </source>
</evidence>
<comment type="function">
    <text evidence="9">Acts as a component of the peripheral membrane COG complex that is involved in intra-Golgi protein trafficking. COG is located at the cis-Golgi, and regulates tethering of retrograde intra-Golgi vesicles and possibly a number of other membrane trafficking events.</text>
</comment>
<dbReference type="EMBL" id="JAKELL010000012">
    <property type="protein sequence ID" value="KAH8995471.1"/>
    <property type="molecule type" value="Genomic_DNA"/>
</dbReference>
<dbReference type="AlphaFoldDB" id="A0AAD4LJJ1"/>
<dbReference type="Pfam" id="PF06419">
    <property type="entry name" value="COG6_N"/>
    <property type="match status" value="1"/>
</dbReference>
<evidence type="ECO:0000256" key="5">
    <source>
        <dbReference type="ARBA" id="ARBA00022927"/>
    </source>
</evidence>
<evidence type="ECO:0000256" key="9">
    <source>
        <dbReference type="ARBA" id="ARBA00043873"/>
    </source>
</evidence>
<dbReference type="GO" id="GO:0015031">
    <property type="term" value="P:protein transport"/>
    <property type="evidence" value="ECO:0007669"/>
    <property type="project" value="UniProtKB-KW"/>
</dbReference>
<dbReference type="Pfam" id="PF20653">
    <property type="entry name" value="COG6_C"/>
    <property type="match status" value="1"/>
</dbReference>
<dbReference type="Proteomes" id="UP001201163">
    <property type="component" value="Unassembled WGS sequence"/>
</dbReference>
<comment type="subcellular location">
    <subcellularLocation>
        <location evidence="1 10">Golgi apparatus membrane</location>
        <topology evidence="1 10">Peripheral membrane protein</topology>
    </subcellularLocation>
</comment>
<reference evidence="15" key="1">
    <citation type="submission" date="2022-01" db="EMBL/GenBank/DDBJ databases">
        <title>Comparative genomics reveals a dynamic genome evolution in the ectomycorrhizal milk-cap (Lactarius) mushrooms.</title>
        <authorList>
            <consortium name="DOE Joint Genome Institute"/>
            <person name="Lebreton A."/>
            <person name="Tang N."/>
            <person name="Kuo A."/>
            <person name="LaButti K."/>
            <person name="Drula E."/>
            <person name="Barry K."/>
            <person name="Clum A."/>
            <person name="Lipzen A."/>
            <person name="Mousain D."/>
            <person name="Ng V."/>
            <person name="Wang R."/>
            <person name="Wang X."/>
            <person name="Dai Y."/>
            <person name="Henrissat B."/>
            <person name="Grigoriev I.V."/>
            <person name="Guerin-Laguette A."/>
            <person name="Yu F."/>
            <person name="Martin F.M."/>
        </authorList>
    </citation>
    <scope>NUCLEOTIDE SEQUENCE</scope>
    <source>
        <strain evidence="15">QP</strain>
    </source>
</reference>
<feature type="domain" description="Conserved Oligomeric Golgi complex subunit 6 C-terminal" evidence="14">
    <location>
        <begin position="238"/>
        <end position="706"/>
    </location>
</feature>
<evidence type="ECO:0000256" key="8">
    <source>
        <dbReference type="ARBA" id="ARBA00031348"/>
    </source>
</evidence>